<sequence length="179" mass="20643">MAAPDKWIELLKSQDENWRMEKCIAYTESHDQILEGILPLKTPLHLFLINELKGCEEYQVESGKEFAIFDINHNGLGKWELPHFLESWDFTFSIISSSEIMSSKSNEVDDSHGAERIGYLSSFDENEHKVHHVDWKTPRHMVISKSAFKVFDPGICCHLTSPPIIEPRMESSSFYARGE</sequence>
<reference evidence="1 2" key="1">
    <citation type="journal article" date="2016" name="Sci. Rep.">
        <title>The Dendrobium catenatum Lindl. genome sequence provides insights into polysaccharide synthase, floral development and adaptive evolution.</title>
        <authorList>
            <person name="Zhang G.Q."/>
            <person name="Xu Q."/>
            <person name="Bian C."/>
            <person name="Tsai W.C."/>
            <person name="Yeh C.M."/>
            <person name="Liu K.W."/>
            <person name="Yoshida K."/>
            <person name="Zhang L.S."/>
            <person name="Chang S.B."/>
            <person name="Chen F."/>
            <person name="Shi Y."/>
            <person name="Su Y.Y."/>
            <person name="Zhang Y.Q."/>
            <person name="Chen L.J."/>
            <person name="Yin Y."/>
            <person name="Lin M."/>
            <person name="Huang H."/>
            <person name="Deng H."/>
            <person name="Wang Z.W."/>
            <person name="Zhu S.L."/>
            <person name="Zhao X."/>
            <person name="Deng C."/>
            <person name="Niu S.C."/>
            <person name="Huang J."/>
            <person name="Wang M."/>
            <person name="Liu G.H."/>
            <person name="Yang H.J."/>
            <person name="Xiao X.J."/>
            <person name="Hsiao Y.Y."/>
            <person name="Wu W.L."/>
            <person name="Chen Y.Y."/>
            <person name="Mitsuda N."/>
            <person name="Ohme-Takagi M."/>
            <person name="Luo Y.B."/>
            <person name="Van de Peer Y."/>
            <person name="Liu Z.J."/>
        </authorList>
    </citation>
    <scope>NUCLEOTIDE SEQUENCE [LARGE SCALE GENOMIC DNA]</scope>
    <source>
        <tissue evidence="1">The whole plant</tissue>
    </source>
</reference>
<evidence type="ECO:0000313" key="2">
    <source>
        <dbReference type="Proteomes" id="UP000233837"/>
    </source>
</evidence>
<name>A0A2I0XIS7_9ASPA</name>
<dbReference type="STRING" id="906689.A0A2I0XIS7"/>
<reference evidence="1 2" key="2">
    <citation type="journal article" date="2017" name="Nature">
        <title>The Apostasia genome and the evolution of orchids.</title>
        <authorList>
            <person name="Zhang G.Q."/>
            <person name="Liu K.W."/>
            <person name="Li Z."/>
            <person name="Lohaus R."/>
            <person name="Hsiao Y.Y."/>
            <person name="Niu S.C."/>
            <person name="Wang J.Y."/>
            <person name="Lin Y.C."/>
            <person name="Xu Q."/>
            <person name="Chen L.J."/>
            <person name="Yoshida K."/>
            <person name="Fujiwara S."/>
            <person name="Wang Z.W."/>
            <person name="Zhang Y.Q."/>
            <person name="Mitsuda N."/>
            <person name="Wang M."/>
            <person name="Liu G.H."/>
            <person name="Pecoraro L."/>
            <person name="Huang H.X."/>
            <person name="Xiao X.J."/>
            <person name="Lin M."/>
            <person name="Wu X.Y."/>
            <person name="Wu W.L."/>
            <person name="Chen Y.Y."/>
            <person name="Chang S.B."/>
            <person name="Sakamoto S."/>
            <person name="Ohme-Takagi M."/>
            <person name="Yagi M."/>
            <person name="Zeng S.J."/>
            <person name="Shen C.Y."/>
            <person name="Yeh C.M."/>
            <person name="Luo Y.B."/>
            <person name="Tsai W.C."/>
            <person name="Van de Peer Y."/>
            <person name="Liu Z.J."/>
        </authorList>
    </citation>
    <scope>NUCLEOTIDE SEQUENCE [LARGE SCALE GENOMIC DNA]</scope>
    <source>
        <tissue evidence="1">The whole plant</tissue>
    </source>
</reference>
<dbReference type="EMBL" id="KZ501850">
    <property type="protein sequence ID" value="PKU87811.1"/>
    <property type="molecule type" value="Genomic_DNA"/>
</dbReference>
<proteinExistence type="predicted"/>
<evidence type="ECO:0000313" key="1">
    <source>
        <dbReference type="EMBL" id="PKU87811.1"/>
    </source>
</evidence>
<keyword evidence="2" id="KW-1185">Reference proteome</keyword>
<organism evidence="1 2">
    <name type="scientific">Dendrobium catenatum</name>
    <dbReference type="NCBI Taxonomy" id="906689"/>
    <lineage>
        <taxon>Eukaryota</taxon>
        <taxon>Viridiplantae</taxon>
        <taxon>Streptophyta</taxon>
        <taxon>Embryophyta</taxon>
        <taxon>Tracheophyta</taxon>
        <taxon>Spermatophyta</taxon>
        <taxon>Magnoliopsida</taxon>
        <taxon>Liliopsida</taxon>
        <taxon>Asparagales</taxon>
        <taxon>Orchidaceae</taxon>
        <taxon>Epidendroideae</taxon>
        <taxon>Malaxideae</taxon>
        <taxon>Dendrobiinae</taxon>
        <taxon>Dendrobium</taxon>
    </lineage>
</organism>
<dbReference type="AlphaFoldDB" id="A0A2I0XIS7"/>
<gene>
    <name evidence="1" type="primary">SBE2.2</name>
    <name evidence="1" type="ORF">MA16_Dca021157</name>
</gene>
<accession>A0A2I0XIS7</accession>
<protein>
    <submittedName>
        <fullName evidence="1">1,4-alpha-glucan-branching enzyme 2-2, chloroplastic/amyloplastic</fullName>
    </submittedName>
</protein>
<dbReference type="Proteomes" id="UP000233837">
    <property type="component" value="Unassembled WGS sequence"/>
</dbReference>